<keyword evidence="2" id="KW-0472">Membrane</keyword>
<accession>A0A1B1E6I1</accession>
<dbReference type="AlphaFoldDB" id="A0A1B1E6I1"/>
<keyword evidence="2" id="KW-0812">Transmembrane</keyword>
<dbReference type="GeneID" id="30911548"/>
<feature type="transmembrane region" description="Helical" evidence="2">
    <location>
        <begin position="26"/>
        <end position="47"/>
    </location>
</feature>
<keyword evidence="2" id="KW-1133">Transmembrane helix</keyword>
<evidence type="ECO:0000256" key="1">
    <source>
        <dbReference type="SAM" id="MobiDB-lite"/>
    </source>
</evidence>
<feature type="region of interest" description="Disordered" evidence="1">
    <location>
        <begin position="79"/>
        <end position="98"/>
    </location>
</feature>
<keyword evidence="4" id="KW-1185">Reference proteome</keyword>
<evidence type="ECO:0000313" key="3">
    <source>
        <dbReference type="EMBL" id="ANQ10605.1"/>
    </source>
</evidence>
<dbReference type="EMBL" id="CP016251">
    <property type="protein sequence ID" value="ANQ10605.1"/>
    <property type="molecule type" value="Genomic_DNA"/>
</dbReference>
<protein>
    <submittedName>
        <fullName evidence="3">Uncharacterized protein</fullName>
    </submittedName>
</protein>
<dbReference type="Proteomes" id="UP000092716">
    <property type="component" value="Chromosome 13"/>
</dbReference>
<dbReference type="OrthoDB" id="381036at2759"/>
<dbReference type="KEGG" id="pcot:PCOAH_00048170"/>
<evidence type="ECO:0000313" key="4">
    <source>
        <dbReference type="Proteomes" id="UP000092716"/>
    </source>
</evidence>
<dbReference type="RefSeq" id="XP_019917300.1">
    <property type="nucleotide sequence ID" value="XM_020061600.1"/>
</dbReference>
<organism evidence="3 4">
    <name type="scientific">Plasmodium coatneyi</name>
    <dbReference type="NCBI Taxonomy" id="208452"/>
    <lineage>
        <taxon>Eukaryota</taxon>
        <taxon>Sar</taxon>
        <taxon>Alveolata</taxon>
        <taxon>Apicomplexa</taxon>
        <taxon>Aconoidasida</taxon>
        <taxon>Haemosporida</taxon>
        <taxon>Plasmodiidae</taxon>
        <taxon>Plasmodium</taxon>
    </lineage>
</organism>
<gene>
    <name evidence="3" type="ORF">PCOAH_00048170</name>
</gene>
<evidence type="ECO:0000256" key="2">
    <source>
        <dbReference type="SAM" id="Phobius"/>
    </source>
</evidence>
<reference evidence="4" key="1">
    <citation type="submission" date="2016-06" db="EMBL/GenBank/DDBJ databases">
        <title>First high quality genome sequence of Plasmodium coatneyi using continuous long reads from single molecule, real-time sequencing.</title>
        <authorList>
            <person name="Chien J.-T."/>
            <person name="Pakala S.B."/>
            <person name="Geraldo J.A."/>
            <person name="Lapp S.A."/>
            <person name="Barnwell J.W."/>
            <person name="Kissinger J.C."/>
            <person name="Galinski M.R."/>
            <person name="Humphrey J.C."/>
        </authorList>
    </citation>
    <scope>NUCLEOTIDE SEQUENCE [LARGE SCALE GENOMIC DNA]</scope>
    <source>
        <strain evidence="4">Hackeri</strain>
    </source>
</reference>
<sequence>MAAGNRKNSNNRSGCLMEQGKRSRGFAKVATSKVFVFFVISLVCFFLKNTLIVENGKEFNALQRHNGFSRKLGESSLKGLMNDDSADATTSEKKQKNYFQRKDENYDKVVQELNEKFKNNYQHSESQNDE</sequence>
<dbReference type="VEuPathDB" id="PlasmoDB:PCOAH_00048170"/>
<proteinExistence type="predicted"/>
<name>A0A1B1E6I1_9APIC</name>